<dbReference type="GeneID" id="20221153"/>
<dbReference type="GO" id="GO:0034236">
    <property type="term" value="F:protein kinase A catalytic subunit binding"/>
    <property type="evidence" value="ECO:0007669"/>
    <property type="project" value="TreeGrafter"/>
</dbReference>
<dbReference type="eggNOG" id="KOG1113">
    <property type="taxonomic scope" value="Eukaryota"/>
</dbReference>
<feature type="non-terminal residue" evidence="2">
    <location>
        <position position="252"/>
    </location>
</feature>
<dbReference type="PANTHER" id="PTHR11635:SF152">
    <property type="entry name" value="CAMP-DEPENDENT PROTEIN KINASE TYPE I REGULATORY SUBUNIT-RELATED"/>
    <property type="match status" value="1"/>
</dbReference>
<dbReference type="PROSITE" id="PS00889">
    <property type="entry name" value="CNMP_BINDING_2"/>
    <property type="match status" value="1"/>
</dbReference>
<accession>F0YHA4</accession>
<evidence type="ECO:0000313" key="3">
    <source>
        <dbReference type="Proteomes" id="UP000002729"/>
    </source>
</evidence>
<sequence length="252" mass="28242">FVKTVIPKKESAQAIILEALQNSTLFKDMEHDQRVDVMLAMDKMSVRAGQDLIRQGEPGNAFYVIEKGEFDIVIDGCRVTTFRRGGSFGEVALIREQPRAATVTAITSAVCWRLERSLFRKYVANTTASTIDQIVRDFRQAQLLKDLPLPHLTKLATHTSLEHFETGTRVIAKDEFGDKFYVSRRDSQSTSRAGEKPAYVDLGKGAHFGERALLRDEMRACDVIALEPTACYVVSRADFNAMLGSMTEAMER</sequence>
<feature type="non-terminal residue" evidence="2">
    <location>
        <position position="1"/>
    </location>
</feature>
<dbReference type="OrthoDB" id="417078at2759"/>
<keyword evidence="3" id="KW-1185">Reference proteome</keyword>
<dbReference type="SMART" id="SM00100">
    <property type="entry name" value="cNMP"/>
    <property type="match status" value="2"/>
</dbReference>
<dbReference type="PANTHER" id="PTHR11635">
    <property type="entry name" value="CAMP-DEPENDENT PROTEIN KINASE REGULATORY CHAIN"/>
    <property type="match status" value="1"/>
</dbReference>
<dbReference type="RefSeq" id="XP_009039790.1">
    <property type="nucleotide sequence ID" value="XM_009041542.1"/>
</dbReference>
<dbReference type="InterPro" id="IPR050503">
    <property type="entry name" value="cAMP-dep_PK_reg_su-like"/>
</dbReference>
<dbReference type="SUPFAM" id="SSF51206">
    <property type="entry name" value="cAMP-binding domain-like"/>
    <property type="match status" value="2"/>
</dbReference>
<dbReference type="KEGG" id="aaf:AURANDRAFT_3251"/>
<dbReference type="GO" id="GO:0004862">
    <property type="term" value="F:cAMP-dependent protein kinase inhibitor activity"/>
    <property type="evidence" value="ECO:0007669"/>
    <property type="project" value="TreeGrafter"/>
</dbReference>
<proteinExistence type="predicted"/>
<dbReference type="OMA" id="DEMRACD"/>
<feature type="domain" description="Cyclic nucleotide-binding" evidence="1">
    <location>
        <begin position="25"/>
        <end position="123"/>
    </location>
</feature>
<dbReference type="InterPro" id="IPR018490">
    <property type="entry name" value="cNMP-bd_dom_sf"/>
</dbReference>
<dbReference type="GO" id="GO:0030552">
    <property type="term" value="F:cAMP binding"/>
    <property type="evidence" value="ECO:0007669"/>
    <property type="project" value="TreeGrafter"/>
</dbReference>
<feature type="domain" description="Cyclic nucleotide-binding" evidence="1">
    <location>
        <begin position="143"/>
        <end position="252"/>
    </location>
</feature>
<evidence type="ECO:0000259" key="1">
    <source>
        <dbReference type="PROSITE" id="PS50042"/>
    </source>
</evidence>
<gene>
    <name evidence="2" type="ORF">AURANDRAFT_3251</name>
</gene>
<dbReference type="AlphaFoldDB" id="F0YHA4"/>
<dbReference type="PROSITE" id="PS50042">
    <property type="entry name" value="CNMP_BINDING_3"/>
    <property type="match status" value="2"/>
</dbReference>
<dbReference type="InterPro" id="IPR000595">
    <property type="entry name" value="cNMP-bd_dom"/>
</dbReference>
<dbReference type="GO" id="GO:0005952">
    <property type="term" value="C:cAMP-dependent protein kinase complex"/>
    <property type="evidence" value="ECO:0007669"/>
    <property type="project" value="InterPro"/>
</dbReference>
<name>F0YHA4_AURAN</name>
<dbReference type="CDD" id="cd00038">
    <property type="entry name" value="CAP_ED"/>
    <property type="match status" value="2"/>
</dbReference>
<dbReference type="Proteomes" id="UP000002729">
    <property type="component" value="Unassembled WGS sequence"/>
</dbReference>
<dbReference type="Pfam" id="PF00027">
    <property type="entry name" value="cNMP_binding"/>
    <property type="match status" value="2"/>
</dbReference>
<dbReference type="PRINTS" id="PR00103">
    <property type="entry name" value="CAMPKINASE"/>
</dbReference>
<reference evidence="2 3" key="1">
    <citation type="journal article" date="2011" name="Proc. Natl. Acad. Sci. U.S.A.">
        <title>Niche of harmful alga Aureococcus anophagefferens revealed through ecogenomics.</title>
        <authorList>
            <person name="Gobler C.J."/>
            <person name="Berry D.L."/>
            <person name="Dyhrman S.T."/>
            <person name="Wilhelm S.W."/>
            <person name="Salamov A."/>
            <person name="Lobanov A.V."/>
            <person name="Zhang Y."/>
            <person name="Collier J.L."/>
            <person name="Wurch L.L."/>
            <person name="Kustka A.B."/>
            <person name="Dill B.D."/>
            <person name="Shah M."/>
            <person name="VerBerkmoes N.C."/>
            <person name="Kuo A."/>
            <person name="Terry A."/>
            <person name="Pangilinan J."/>
            <person name="Lindquist E.A."/>
            <person name="Lucas S."/>
            <person name="Paulsen I.T."/>
            <person name="Hattenrath-Lehmann T.K."/>
            <person name="Talmage S.C."/>
            <person name="Walker E.A."/>
            <person name="Koch F."/>
            <person name="Burson A.M."/>
            <person name="Marcoval M.A."/>
            <person name="Tang Y.Z."/>
            <person name="Lecleir G.R."/>
            <person name="Coyne K.J."/>
            <person name="Berg G.M."/>
            <person name="Bertrand E.M."/>
            <person name="Saito M.A."/>
            <person name="Gladyshev V.N."/>
            <person name="Grigoriev I.V."/>
        </authorList>
    </citation>
    <scope>NUCLEOTIDE SEQUENCE [LARGE SCALE GENOMIC DNA]</scope>
    <source>
        <strain evidence="3">CCMP 1984</strain>
    </source>
</reference>
<protein>
    <recommendedName>
        <fullName evidence="1">Cyclic nucleotide-binding domain-containing protein</fullName>
    </recommendedName>
</protein>
<organism evidence="3">
    <name type="scientific">Aureococcus anophagefferens</name>
    <name type="common">Harmful bloom alga</name>
    <dbReference type="NCBI Taxonomy" id="44056"/>
    <lineage>
        <taxon>Eukaryota</taxon>
        <taxon>Sar</taxon>
        <taxon>Stramenopiles</taxon>
        <taxon>Ochrophyta</taxon>
        <taxon>Pelagophyceae</taxon>
        <taxon>Pelagomonadales</taxon>
        <taxon>Pelagomonadaceae</taxon>
        <taxon>Aureococcus</taxon>
    </lineage>
</organism>
<dbReference type="InParanoid" id="F0YHA4"/>
<dbReference type="GO" id="GO:0005829">
    <property type="term" value="C:cytosol"/>
    <property type="evidence" value="ECO:0007669"/>
    <property type="project" value="TreeGrafter"/>
</dbReference>
<dbReference type="EMBL" id="GL833141">
    <property type="protein sequence ID" value="EGB05409.1"/>
    <property type="molecule type" value="Genomic_DNA"/>
</dbReference>
<dbReference type="InterPro" id="IPR018488">
    <property type="entry name" value="cNMP-bd_CS"/>
</dbReference>
<dbReference type="PROSITE" id="PS00888">
    <property type="entry name" value="CNMP_BINDING_1"/>
    <property type="match status" value="1"/>
</dbReference>
<dbReference type="Gene3D" id="2.60.120.10">
    <property type="entry name" value="Jelly Rolls"/>
    <property type="match status" value="2"/>
</dbReference>
<dbReference type="InterPro" id="IPR014710">
    <property type="entry name" value="RmlC-like_jellyroll"/>
</dbReference>
<evidence type="ECO:0000313" key="2">
    <source>
        <dbReference type="EMBL" id="EGB05409.1"/>
    </source>
</evidence>